<comment type="caution">
    <text evidence="1">The sequence shown here is derived from an EMBL/GenBank/DDBJ whole genome shotgun (WGS) entry which is preliminary data.</text>
</comment>
<reference evidence="1 2" key="1">
    <citation type="submission" date="2017-05" db="EMBL/GenBank/DDBJ databases">
        <authorList>
            <person name="Varghese N."/>
            <person name="Submissions S."/>
        </authorList>
    </citation>
    <scope>NUCLEOTIDE SEQUENCE [LARGE SCALE GENOMIC DNA]</scope>
    <source>
        <strain evidence="1 2">DSM 25457</strain>
    </source>
</reference>
<accession>A0ABY1QWP2</accession>
<evidence type="ECO:0000313" key="2">
    <source>
        <dbReference type="Proteomes" id="UP001158067"/>
    </source>
</evidence>
<evidence type="ECO:0000313" key="1">
    <source>
        <dbReference type="EMBL" id="SMP79903.1"/>
    </source>
</evidence>
<sequence>MTRQRYLIDAYGPDEHAMGLALRTCEFLANDCGNAFAMVVDCIFSTSENESLLKLLGRDAFDSLIANGTAIFNEIQVSIYEADTFPNTIKTPVVLLPFCHNATLLKIEAREHVSTIVAFPWREGDTEEWERTYNPRLVKRDFPVSKLLP</sequence>
<keyword evidence="2" id="KW-1185">Reference proteome</keyword>
<name>A0ABY1QWP2_9BACT</name>
<gene>
    <name evidence="1" type="ORF">SAMN06265222_1393</name>
</gene>
<organism evidence="1 2">
    <name type="scientific">Neorhodopirellula lusitana</name>
    <dbReference type="NCBI Taxonomy" id="445327"/>
    <lineage>
        <taxon>Bacteria</taxon>
        <taxon>Pseudomonadati</taxon>
        <taxon>Planctomycetota</taxon>
        <taxon>Planctomycetia</taxon>
        <taxon>Pirellulales</taxon>
        <taxon>Pirellulaceae</taxon>
        <taxon>Neorhodopirellula</taxon>
    </lineage>
</organism>
<dbReference type="EMBL" id="FXUG01000039">
    <property type="protein sequence ID" value="SMP79903.1"/>
    <property type="molecule type" value="Genomic_DNA"/>
</dbReference>
<protein>
    <submittedName>
        <fullName evidence="1">Uncharacterized protein</fullName>
    </submittedName>
</protein>
<dbReference type="Proteomes" id="UP001158067">
    <property type="component" value="Unassembled WGS sequence"/>
</dbReference>
<proteinExistence type="predicted"/>